<comment type="similarity">
    <text evidence="1">Belongs to the FPP family.</text>
</comment>
<evidence type="ECO:0000313" key="3">
    <source>
        <dbReference type="EMBL" id="MCI26786.1"/>
    </source>
</evidence>
<dbReference type="EMBL" id="LXQA010155263">
    <property type="protein sequence ID" value="MCI26786.1"/>
    <property type="molecule type" value="Genomic_DNA"/>
</dbReference>
<keyword evidence="4" id="KW-1185">Reference proteome</keyword>
<organism evidence="3 4">
    <name type="scientific">Trifolium medium</name>
    <dbReference type="NCBI Taxonomy" id="97028"/>
    <lineage>
        <taxon>Eukaryota</taxon>
        <taxon>Viridiplantae</taxon>
        <taxon>Streptophyta</taxon>
        <taxon>Embryophyta</taxon>
        <taxon>Tracheophyta</taxon>
        <taxon>Spermatophyta</taxon>
        <taxon>Magnoliopsida</taxon>
        <taxon>eudicotyledons</taxon>
        <taxon>Gunneridae</taxon>
        <taxon>Pentapetalae</taxon>
        <taxon>rosids</taxon>
        <taxon>fabids</taxon>
        <taxon>Fabales</taxon>
        <taxon>Fabaceae</taxon>
        <taxon>Papilionoideae</taxon>
        <taxon>50 kb inversion clade</taxon>
        <taxon>NPAAA clade</taxon>
        <taxon>Hologalegina</taxon>
        <taxon>IRL clade</taxon>
        <taxon>Trifolieae</taxon>
        <taxon>Trifolium</taxon>
    </lineage>
</organism>
<dbReference type="Proteomes" id="UP000265520">
    <property type="component" value="Unassembled WGS sequence"/>
</dbReference>
<name>A0A392QTC6_9FABA</name>
<reference evidence="3 4" key="1">
    <citation type="journal article" date="2018" name="Front. Plant Sci.">
        <title>Red Clover (Trifolium pratense) and Zigzag Clover (T. medium) - A Picture of Genomic Similarities and Differences.</title>
        <authorList>
            <person name="Dluhosova J."/>
            <person name="Istvanek J."/>
            <person name="Nedelnik J."/>
            <person name="Repkova J."/>
        </authorList>
    </citation>
    <scope>NUCLEOTIDE SEQUENCE [LARGE SCALE GENOMIC DNA]</scope>
    <source>
        <strain evidence="4">cv. 10/8</strain>
        <tissue evidence="3">Leaf</tissue>
    </source>
</reference>
<proteinExistence type="inferred from homology"/>
<feature type="non-terminal residue" evidence="3">
    <location>
        <position position="87"/>
    </location>
</feature>
<dbReference type="PANTHER" id="PTHR31580:SF19">
    <property type="entry name" value="FILAMENT-PLANT-LIKE PROTEIN"/>
    <property type="match status" value="1"/>
</dbReference>
<dbReference type="InterPro" id="IPR008587">
    <property type="entry name" value="FPP_plant"/>
</dbReference>
<evidence type="ECO:0000313" key="4">
    <source>
        <dbReference type="Proteomes" id="UP000265520"/>
    </source>
</evidence>
<feature type="non-terminal residue" evidence="3">
    <location>
        <position position="1"/>
    </location>
</feature>
<comment type="caution">
    <text evidence="3">The sequence shown here is derived from an EMBL/GenBank/DDBJ whole genome shotgun (WGS) entry which is preliminary data.</text>
</comment>
<evidence type="ECO:0000256" key="1">
    <source>
        <dbReference type="ARBA" id="ARBA00005921"/>
    </source>
</evidence>
<sequence length="87" mass="10150">WEKADAEVVSLRCQLESMTLSKLSVDERATHLDGALKECMKQIRTVKEESEQKIQEVILMKSQQWEKFKLELEAEIDKLDKGLREEA</sequence>
<dbReference type="Pfam" id="PF05911">
    <property type="entry name" value="FPP"/>
    <property type="match status" value="1"/>
</dbReference>
<protein>
    <submittedName>
        <fullName evidence="3">Filament-like plant protein</fullName>
    </submittedName>
</protein>
<evidence type="ECO:0000256" key="2">
    <source>
        <dbReference type="ARBA" id="ARBA00023054"/>
    </source>
</evidence>
<accession>A0A392QTC6</accession>
<keyword evidence="2" id="KW-0175">Coiled coil</keyword>
<dbReference type="PANTHER" id="PTHR31580">
    <property type="entry name" value="FILAMENT-LIKE PLANT PROTEIN 4"/>
    <property type="match status" value="1"/>
</dbReference>
<dbReference type="AlphaFoldDB" id="A0A392QTC6"/>